<dbReference type="InterPro" id="IPR015910">
    <property type="entry name" value="I/U_nuclsd_hydro_CS"/>
</dbReference>
<name>A0A3S9PUZ8_9ACTO</name>
<dbReference type="SUPFAM" id="SSF53590">
    <property type="entry name" value="Nucleoside hydrolase"/>
    <property type="match status" value="1"/>
</dbReference>
<keyword evidence="1 4" id="KW-0378">Hydrolase</keyword>
<dbReference type="GO" id="GO:0008477">
    <property type="term" value="F:purine nucleosidase activity"/>
    <property type="evidence" value="ECO:0007669"/>
    <property type="project" value="TreeGrafter"/>
</dbReference>
<dbReference type="OrthoDB" id="9797882at2"/>
<dbReference type="GO" id="GO:0045437">
    <property type="term" value="F:uridine nucleosidase activity"/>
    <property type="evidence" value="ECO:0007669"/>
    <property type="project" value="UniProtKB-ARBA"/>
</dbReference>
<evidence type="ECO:0000259" key="3">
    <source>
        <dbReference type="Pfam" id="PF01156"/>
    </source>
</evidence>
<dbReference type="InterPro" id="IPR036452">
    <property type="entry name" value="Ribo_hydro-like"/>
</dbReference>
<dbReference type="Pfam" id="PF01156">
    <property type="entry name" value="IU_nuc_hydro"/>
    <property type="match status" value="1"/>
</dbReference>
<evidence type="ECO:0000313" key="5">
    <source>
        <dbReference type="Proteomes" id="UP000280344"/>
    </source>
</evidence>
<dbReference type="Proteomes" id="UP000280344">
    <property type="component" value="Chromosome"/>
</dbReference>
<accession>A0A3S9PUZ8</accession>
<organism evidence="4 5">
    <name type="scientific">Flaviflexus ciconiae</name>
    <dbReference type="NCBI Taxonomy" id="2496867"/>
    <lineage>
        <taxon>Bacteria</taxon>
        <taxon>Bacillati</taxon>
        <taxon>Actinomycetota</taxon>
        <taxon>Actinomycetes</taxon>
        <taxon>Actinomycetales</taxon>
        <taxon>Actinomycetaceae</taxon>
        <taxon>Flaviflexus</taxon>
    </lineage>
</organism>
<dbReference type="GO" id="GO:0006152">
    <property type="term" value="P:purine nucleoside catabolic process"/>
    <property type="evidence" value="ECO:0007669"/>
    <property type="project" value="TreeGrafter"/>
</dbReference>
<gene>
    <name evidence="4" type="ORF">EJ997_01295</name>
</gene>
<keyword evidence="2" id="KW-0326">Glycosidase</keyword>
<dbReference type="EMBL" id="CP034593">
    <property type="protein sequence ID" value="AZQ76165.1"/>
    <property type="molecule type" value="Genomic_DNA"/>
</dbReference>
<dbReference type="AlphaFoldDB" id="A0A3S9PUZ8"/>
<dbReference type="KEGG" id="flh:EJ997_01295"/>
<dbReference type="Gene3D" id="3.90.245.10">
    <property type="entry name" value="Ribonucleoside hydrolase-like"/>
    <property type="match status" value="1"/>
</dbReference>
<dbReference type="CDD" id="cd02651">
    <property type="entry name" value="nuc_hydro_IU_UC_XIUA"/>
    <property type="match status" value="1"/>
</dbReference>
<dbReference type="PROSITE" id="PS01247">
    <property type="entry name" value="IUNH"/>
    <property type="match status" value="1"/>
</dbReference>
<dbReference type="GO" id="GO:0005829">
    <property type="term" value="C:cytosol"/>
    <property type="evidence" value="ECO:0007669"/>
    <property type="project" value="TreeGrafter"/>
</dbReference>
<evidence type="ECO:0000313" key="4">
    <source>
        <dbReference type="EMBL" id="AZQ76165.1"/>
    </source>
</evidence>
<feature type="domain" description="Inosine/uridine-preferring nucleoside hydrolase" evidence="3">
    <location>
        <begin position="5"/>
        <end position="300"/>
    </location>
</feature>
<proteinExistence type="predicted"/>
<dbReference type="InterPro" id="IPR023186">
    <property type="entry name" value="IUNH"/>
</dbReference>
<dbReference type="RefSeq" id="WP_126702974.1">
    <property type="nucleotide sequence ID" value="NZ_CP034593.1"/>
</dbReference>
<dbReference type="InterPro" id="IPR001910">
    <property type="entry name" value="Inosine/uridine_hydrolase_dom"/>
</dbReference>
<dbReference type="PANTHER" id="PTHR12304">
    <property type="entry name" value="INOSINE-URIDINE PREFERRING NUCLEOSIDE HYDROLASE"/>
    <property type="match status" value="1"/>
</dbReference>
<sequence>MTLRIILDCDPGHDDAVAILLAAGNPHVEIAAITTVGGNQTLEKVTRNALGIATLAGISAPIAAGCATPLVRDLVTSPEIHGESGLDGVTLPEPAMELDRRHAVDVMIDVVMSAEPGTITLVPTGPLTNIAMAMRKQPEIIGRVREVSLMGGGMNLGNATTAAEFNILVDPEAANLVFSAPWQVTMVGLDVTHEAQATPDVVDRFRELGTPIGNFVVDLMAFFIESNKLEQRFTAPPVHDPVALARVIDPSIVDTLNAKIVVETEGTYTTGMTLVERRPWINHVSTTHVATGLDVAKFWDLVIDSIGRL</sequence>
<keyword evidence="5" id="KW-1185">Reference proteome</keyword>
<reference evidence="4 5" key="1">
    <citation type="submission" date="2018-12" db="EMBL/GenBank/DDBJ databases">
        <title>Complete genome sequence of Flaviflexus sp. H23T48.</title>
        <authorList>
            <person name="Bae J.-W."/>
            <person name="Lee J.-Y."/>
        </authorList>
    </citation>
    <scope>NUCLEOTIDE SEQUENCE [LARGE SCALE GENOMIC DNA]</scope>
    <source>
        <strain evidence="4 5">H23T48</strain>
    </source>
</reference>
<evidence type="ECO:0000256" key="2">
    <source>
        <dbReference type="ARBA" id="ARBA00023295"/>
    </source>
</evidence>
<evidence type="ECO:0000256" key="1">
    <source>
        <dbReference type="ARBA" id="ARBA00022801"/>
    </source>
</evidence>
<protein>
    <submittedName>
        <fullName evidence="4">Nucleoside hydrolase</fullName>
    </submittedName>
</protein>
<dbReference type="PANTHER" id="PTHR12304:SF4">
    <property type="entry name" value="URIDINE NUCLEOSIDASE"/>
    <property type="match status" value="1"/>
</dbReference>